<evidence type="ECO:0000313" key="1">
    <source>
        <dbReference type="EMBL" id="UNM95917.1"/>
    </source>
</evidence>
<gene>
    <name evidence="1" type="ORF">MMG00_12050</name>
</gene>
<dbReference type="EMBL" id="CP093379">
    <property type="protein sequence ID" value="UNM95917.1"/>
    <property type="molecule type" value="Genomic_DNA"/>
</dbReference>
<dbReference type="InterPro" id="IPR031894">
    <property type="entry name" value="RexA"/>
</dbReference>
<dbReference type="Pfam" id="PF15969">
    <property type="entry name" value="RexA"/>
    <property type="match status" value="1"/>
</dbReference>
<proteinExistence type="predicted"/>
<accession>A0ABY3X4E9</accession>
<organism evidence="1 2">
    <name type="scientific">Ignatzschineria rhizosphaerae</name>
    <dbReference type="NCBI Taxonomy" id="2923279"/>
    <lineage>
        <taxon>Bacteria</taxon>
        <taxon>Pseudomonadati</taxon>
        <taxon>Pseudomonadota</taxon>
        <taxon>Gammaproteobacteria</taxon>
        <taxon>Cardiobacteriales</taxon>
        <taxon>Ignatzschineriaceae</taxon>
        <taxon>Ignatzschineria</taxon>
    </lineage>
</organism>
<evidence type="ECO:0000313" key="2">
    <source>
        <dbReference type="Proteomes" id="UP000829542"/>
    </source>
</evidence>
<reference evidence="1 2" key="1">
    <citation type="submission" date="2022-03" db="EMBL/GenBank/DDBJ databases">
        <title>Ignatzschineria rhizosphaerae HR5S32.</title>
        <authorList>
            <person name="Sun J.Q."/>
            <person name="Feng J.Y."/>
        </authorList>
    </citation>
    <scope>NUCLEOTIDE SEQUENCE [LARGE SCALE GENOMIC DNA]</scope>
    <source>
        <strain evidence="1 2">HR5S32</strain>
    </source>
</reference>
<protein>
    <submittedName>
        <fullName evidence="1">Uncharacterized protein</fullName>
    </submittedName>
</protein>
<keyword evidence="2" id="KW-1185">Reference proteome</keyword>
<name>A0ABY3X4E9_9GAMM</name>
<dbReference type="RefSeq" id="WP_242148672.1">
    <property type="nucleotide sequence ID" value="NZ_CP093379.1"/>
</dbReference>
<dbReference type="Proteomes" id="UP000829542">
    <property type="component" value="Chromosome"/>
</dbReference>
<sequence>MSTEIQNYRKKDLHKTLRYFAYSVADRSYDILSNGLRYSINLHAFLECFVEHDDNEFKSSFLDNNSNNIFLLKTESPNVFYFIKTSDGEMIHSIQTKNLEIKDIESQLSDGEKIGYSSYVSFHDGFLGFISSLNAPNISDFTLFVNKLLFKKDILLELIVTPMQIDLHQSEVDDLSFIGTGSVEISAKNNLANALGNLLFNSGFNNTNVGKIKIEFIPERGTSIKDEYLALLKSALDSDSEDPSSSGFIDGRIRARKDLESRSMDYYINSQANLTDRIKITTSKTIGVIINEKIENNSELKERVLSYKQELTYNENQQSRSVQVDIFNKYCDAGGWVITSNCI</sequence>